<name>A0A7X4YHT6_9BACT</name>
<feature type="chain" id="PRO_5030943765" description="Tetratricopeptide repeat protein" evidence="1">
    <location>
        <begin position="23"/>
        <end position="428"/>
    </location>
</feature>
<dbReference type="Gene3D" id="1.25.40.10">
    <property type="entry name" value="Tetratricopeptide repeat domain"/>
    <property type="match status" value="1"/>
</dbReference>
<proteinExistence type="predicted"/>
<keyword evidence="3" id="KW-1185">Reference proteome</keyword>
<reference evidence="2 3" key="1">
    <citation type="submission" date="2020-01" db="EMBL/GenBank/DDBJ databases">
        <title>The draft genome sequence of Corallococcus exiguus DSM 14696.</title>
        <authorList>
            <person name="Zhang X."/>
            <person name="Zhu H."/>
        </authorList>
    </citation>
    <scope>NUCLEOTIDE SEQUENCE [LARGE SCALE GENOMIC DNA]</scope>
    <source>
        <strain evidence="2 3">DSM 14696</strain>
    </source>
</reference>
<dbReference type="RefSeq" id="WP_139915823.1">
    <property type="nucleotide sequence ID" value="NZ_CBCSLE010000020.1"/>
</dbReference>
<dbReference type="Proteomes" id="UP000537825">
    <property type="component" value="Unassembled WGS sequence"/>
</dbReference>
<sequence>MKRTPWRFLASLFLGGLLCACASVPKSSATPREPVDVRLQRAVTHSFAKKTDLAHAEVDRVLEEAPLYRSAWILRACLFLEEGKLDAAARVAAHLRELAPEDPEPRMLAALIDQRRLRPQGRWLDAMRRAWFEAGRPNLDHNARMELLYPMQDTVAIVWARTEDVEDRFTAAMTGGHSAEQEQWLMDHVSGLRDPVMRLAAFEFFHRAVGPHAVVAARKRGRDLLRPEMASLAAESLHSDLPLLLLLGETSGNTPFTREELPELERIAELPRYRETDMARLSDEAQWRLESRGVRYPDWSFYWAAMGTRLLRAPLELLLRLEMAKEGLTPEERLRLGVAVWKLGGRIAEGNTSFEVLMGSKLMEQGALRKGDEAGRALAAAAAQRILEVSRVSSNLRPDLWPLPSFHREWLEAHLDDEVRLMETFVVR</sequence>
<feature type="signal peptide" evidence="1">
    <location>
        <begin position="1"/>
        <end position="22"/>
    </location>
</feature>
<dbReference type="SUPFAM" id="SSF48452">
    <property type="entry name" value="TPR-like"/>
    <property type="match status" value="1"/>
</dbReference>
<keyword evidence="1" id="KW-0732">Signal</keyword>
<accession>A0A7X4YHT6</accession>
<evidence type="ECO:0000256" key="1">
    <source>
        <dbReference type="SAM" id="SignalP"/>
    </source>
</evidence>
<dbReference type="AlphaFoldDB" id="A0A7X4YHT6"/>
<evidence type="ECO:0008006" key="4">
    <source>
        <dbReference type="Google" id="ProtNLM"/>
    </source>
</evidence>
<gene>
    <name evidence="2" type="ORF">GTZ93_38275</name>
</gene>
<comment type="caution">
    <text evidence="2">The sequence shown here is derived from an EMBL/GenBank/DDBJ whole genome shotgun (WGS) entry which is preliminary data.</text>
</comment>
<protein>
    <recommendedName>
        <fullName evidence="4">Tetratricopeptide repeat protein</fullName>
    </recommendedName>
</protein>
<evidence type="ECO:0000313" key="3">
    <source>
        <dbReference type="Proteomes" id="UP000537825"/>
    </source>
</evidence>
<dbReference type="EMBL" id="JAAAPK010000015">
    <property type="protein sequence ID" value="NBC45654.1"/>
    <property type="molecule type" value="Genomic_DNA"/>
</dbReference>
<organism evidence="2 3">
    <name type="scientific">Corallococcus exiguus</name>
    <dbReference type="NCBI Taxonomy" id="83462"/>
    <lineage>
        <taxon>Bacteria</taxon>
        <taxon>Pseudomonadati</taxon>
        <taxon>Myxococcota</taxon>
        <taxon>Myxococcia</taxon>
        <taxon>Myxococcales</taxon>
        <taxon>Cystobacterineae</taxon>
        <taxon>Myxococcaceae</taxon>
        <taxon>Corallococcus</taxon>
    </lineage>
</organism>
<dbReference type="PROSITE" id="PS51257">
    <property type="entry name" value="PROKAR_LIPOPROTEIN"/>
    <property type="match status" value="1"/>
</dbReference>
<evidence type="ECO:0000313" key="2">
    <source>
        <dbReference type="EMBL" id="NBC45654.1"/>
    </source>
</evidence>
<dbReference type="InterPro" id="IPR011990">
    <property type="entry name" value="TPR-like_helical_dom_sf"/>
</dbReference>